<accession>A0ABN7RGF3</accession>
<dbReference type="NCBIfam" id="TIGR00590">
    <property type="entry name" value="pcna"/>
    <property type="match status" value="1"/>
</dbReference>
<dbReference type="Gene3D" id="3.70.10.10">
    <property type="match status" value="1"/>
</dbReference>
<evidence type="ECO:0000313" key="6">
    <source>
        <dbReference type="EMBL" id="CAG5076742.1"/>
    </source>
</evidence>
<dbReference type="CDD" id="cd00577">
    <property type="entry name" value="PCNA"/>
    <property type="match status" value="1"/>
</dbReference>
<evidence type="ECO:0000256" key="4">
    <source>
        <dbReference type="RuleBase" id="RU003671"/>
    </source>
</evidence>
<keyword evidence="2 4" id="KW-0238">DNA-binding</keyword>
<dbReference type="SUPFAM" id="SSF55979">
    <property type="entry name" value="DNA clamp"/>
    <property type="match status" value="2"/>
</dbReference>
<evidence type="ECO:0000256" key="3">
    <source>
        <dbReference type="RuleBase" id="RU000641"/>
    </source>
</evidence>
<evidence type="ECO:0000256" key="2">
    <source>
        <dbReference type="ARBA" id="ARBA00023125"/>
    </source>
</evidence>
<dbReference type="InterPro" id="IPR002016">
    <property type="entry name" value="Haem_peroxidase"/>
</dbReference>
<comment type="subcellular location">
    <subcellularLocation>
        <location evidence="3">Nucleus</location>
    </subcellularLocation>
</comment>
<dbReference type="InterPro" id="IPR022649">
    <property type="entry name" value="Pr_cel_nuc_antig_C"/>
</dbReference>
<protein>
    <recommendedName>
        <fullName evidence="3">DNA sliding clamp PCNA</fullName>
    </recommendedName>
</protein>
<feature type="domain" description="Plant heme peroxidase family profile" evidence="5">
    <location>
        <begin position="1"/>
        <end position="188"/>
    </location>
</feature>
<sequence length="233" mass="26324">MHDCLWTVCADGLFLQSSDNSNSVLVQVVFRTRGFRRFQADKELKLGVKAKSFHEALKHVNKDYSLILKCDDNSDDISLHTFCTNGGPSATFDLHLIDFDRDEVEIPIFDVSCKVSMPTSCFVDVCKQFSTVGDTVTISVKSDFILFESDGNCESGRIKVANYSDIRFPSDSINIDVVKQLQQTYSTCYFRRLLKIAPLANRVDIHIVEELPIAVVFQIDEYSALKTFIAPRL</sequence>
<name>A0ABN7RGF3_OIKDI</name>
<dbReference type="PRINTS" id="PR00339">
    <property type="entry name" value="PCNACYCLIN"/>
</dbReference>
<dbReference type="PROSITE" id="PS50873">
    <property type="entry name" value="PEROXIDASE_4"/>
    <property type="match status" value="1"/>
</dbReference>
<keyword evidence="3" id="KW-0539">Nucleus</keyword>
<comment type="function">
    <text evidence="3">This protein is an auxiliary protein of DNA polymerase delta and is involved in the control of eukaryotic DNA replication by increasing the polymerase's processivity during elongation of the leading strand.</text>
</comment>
<evidence type="ECO:0000313" key="7">
    <source>
        <dbReference type="Proteomes" id="UP001158576"/>
    </source>
</evidence>
<organism evidence="6 7">
    <name type="scientific">Oikopleura dioica</name>
    <name type="common">Tunicate</name>
    <dbReference type="NCBI Taxonomy" id="34765"/>
    <lineage>
        <taxon>Eukaryota</taxon>
        <taxon>Metazoa</taxon>
        <taxon>Chordata</taxon>
        <taxon>Tunicata</taxon>
        <taxon>Appendicularia</taxon>
        <taxon>Copelata</taxon>
        <taxon>Oikopleuridae</taxon>
        <taxon>Oikopleura</taxon>
    </lineage>
</organism>
<dbReference type="PANTHER" id="PTHR11352:SF0">
    <property type="entry name" value="PROLIFERATING CELL NUCLEAR ANTIGEN"/>
    <property type="match status" value="1"/>
</dbReference>
<keyword evidence="7" id="KW-1185">Reference proteome</keyword>
<dbReference type="InterPro" id="IPR022648">
    <property type="entry name" value="Pr_cel_nuc_antig_N"/>
</dbReference>
<evidence type="ECO:0000256" key="1">
    <source>
        <dbReference type="ARBA" id="ARBA00010462"/>
    </source>
</evidence>
<dbReference type="EMBL" id="OU015568">
    <property type="protein sequence ID" value="CAG5076742.1"/>
    <property type="molecule type" value="Genomic_DNA"/>
</dbReference>
<reference evidence="6 7" key="1">
    <citation type="submission" date="2021-04" db="EMBL/GenBank/DDBJ databases">
        <authorList>
            <person name="Bliznina A."/>
        </authorList>
    </citation>
    <scope>NUCLEOTIDE SEQUENCE [LARGE SCALE GENOMIC DNA]</scope>
</reference>
<proteinExistence type="inferred from homology"/>
<dbReference type="Pfam" id="PF02747">
    <property type="entry name" value="PCNA_C"/>
    <property type="match status" value="1"/>
</dbReference>
<dbReference type="Pfam" id="PF00705">
    <property type="entry name" value="PCNA_N"/>
    <property type="match status" value="1"/>
</dbReference>
<dbReference type="PANTHER" id="PTHR11352">
    <property type="entry name" value="PROLIFERATING CELL NUCLEAR ANTIGEN"/>
    <property type="match status" value="1"/>
</dbReference>
<evidence type="ECO:0000259" key="5">
    <source>
        <dbReference type="PROSITE" id="PS50873"/>
    </source>
</evidence>
<keyword evidence="4" id="KW-0235">DNA replication</keyword>
<comment type="similarity">
    <text evidence="1 4">Belongs to the PCNA family.</text>
</comment>
<dbReference type="InterPro" id="IPR046938">
    <property type="entry name" value="DNA_clamp_sf"/>
</dbReference>
<dbReference type="InterPro" id="IPR000730">
    <property type="entry name" value="Pr_cel_nuc_antig"/>
</dbReference>
<gene>
    <name evidence="6" type="ORF">OKIOD_LOCUS91</name>
</gene>
<dbReference type="Proteomes" id="UP001158576">
    <property type="component" value="Chromosome PAR"/>
</dbReference>